<name>A0A1I1LCB8_RUMAL</name>
<gene>
    <name evidence="1" type="ORF">SAMN02910406_02226</name>
</gene>
<evidence type="ECO:0000313" key="2">
    <source>
        <dbReference type="Proteomes" id="UP000182192"/>
    </source>
</evidence>
<sequence>MMEDIYFPELGMSEKELMKKLPFTKATNGATGKTLDFSWYGKIPKGWRIAFGKEMLTEMAAEYKNFTRHDRKEWRVTGVMEKYGELRIYTGMTTPKMDDILEKYTSLSHKRCLECGKPCVQRGDGWIYTMCEDCYEDMVERLGHGAGIRTPFD</sequence>
<proteinExistence type="predicted"/>
<organism evidence="1 2">
    <name type="scientific">Ruminococcus albus</name>
    <dbReference type="NCBI Taxonomy" id="1264"/>
    <lineage>
        <taxon>Bacteria</taxon>
        <taxon>Bacillati</taxon>
        <taxon>Bacillota</taxon>
        <taxon>Clostridia</taxon>
        <taxon>Eubacteriales</taxon>
        <taxon>Oscillospiraceae</taxon>
        <taxon>Ruminococcus</taxon>
    </lineage>
</organism>
<dbReference type="Proteomes" id="UP000182192">
    <property type="component" value="Unassembled WGS sequence"/>
</dbReference>
<reference evidence="1 2" key="1">
    <citation type="submission" date="2016-10" db="EMBL/GenBank/DDBJ databases">
        <authorList>
            <person name="de Groot N.N."/>
        </authorList>
    </citation>
    <scope>NUCLEOTIDE SEQUENCE [LARGE SCALE GENOMIC DNA]</scope>
    <source>
        <strain evidence="1 2">AR67</strain>
    </source>
</reference>
<evidence type="ECO:0000313" key="1">
    <source>
        <dbReference type="EMBL" id="SFC70679.1"/>
    </source>
</evidence>
<dbReference type="eggNOG" id="ENOG502ZFKK">
    <property type="taxonomic scope" value="Bacteria"/>
</dbReference>
<accession>A0A1I1LCB8</accession>
<dbReference type="EMBL" id="FOKQ01000018">
    <property type="protein sequence ID" value="SFC70679.1"/>
    <property type="molecule type" value="Genomic_DNA"/>
</dbReference>
<dbReference type="AlphaFoldDB" id="A0A1I1LCB8"/>
<protein>
    <submittedName>
        <fullName evidence="1">Uncharacterized protein</fullName>
    </submittedName>
</protein>
<dbReference type="OrthoDB" id="531614at2"/>